<proteinExistence type="predicted"/>
<feature type="compositionally biased region" description="Polar residues" evidence="1">
    <location>
        <begin position="572"/>
        <end position="585"/>
    </location>
</feature>
<feature type="region of interest" description="Disordered" evidence="1">
    <location>
        <begin position="531"/>
        <end position="592"/>
    </location>
</feature>
<feature type="region of interest" description="Disordered" evidence="1">
    <location>
        <begin position="726"/>
        <end position="838"/>
    </location>
</feature>
<reference evidence="2 3" key="1">
    <citation type="journal article" date="2017" name="Gigascience">
        <title>Genome sequence of the small brown planthopper, Laodelphax striatellus.</title>
        <authorList>
            <person name="Zhu J."/>
            <person name="Jiang F."/>
            <person name="Wang X."/>
            <person name="Yang P."/>
            <person name="Bao Y."/>
            <person name="Zhao W."/>
            <person name="Wang W."/>
            <person name="Lu H."/>
            <person name="Wang Q."/>
            <person name="Cui N."/>
            <person name="Li J."/>
            <person name="Chen X."/>
            <person name="Luo L."/>
            <person name="Yu J."/>
            <person name="Kang L."/>
            <person name="Cui F."/>
        </authorList>
    </citation>
    <scope>NUCLEOTIDE SEQUENCE [LARGE SCALE GENOMIC DNA]</scope>
    <source>
        <strain evidence="2">Lst14</strain>
    </source>
</reference>
<feature type="compositionally biased region" description="Low complexity" evidence="1">
    <location>
        <begin position="822"/>
        <end position="834"/>
    </location>
</feature>
<feature type="region of interest" description="Disordered" evidence="1">
    <location>
        <begin position="605"/>
        <end position="645"/>
    </location>
</feature>
<organism evidence="2 3">
    <name type="scientific">Laodelphax striatellus</name>
    <name type="common">Small brown planthopper</name>
    <name type="synonym">Delphax striatella</name>
    <dbReference type="NCBI Taxonomy" id="195883"/>
    <lineage>
        <taxon>Eukaryota</taxon>
        <taxon>Metazoa</taxon>
        <taxon>Ecdysozoa</taxon>
        <taxon>Arthropoda</taxon>
        <taxon>Hexapoda</taxon>
        <taxon>Insecta</taxon>
        <taxon>Pterygota</taxon>
        <taxon>Neoptera</taxon>
        <taxon>Paraneoptera</taxon>
        <taxon>Hemiptera</taxon>
        <taxon>Auchenorrhyncha</taxon>
        <taxon>Fulgoroidea</taxon>
        <taxon>Delphacidae</taxon>
        <taxon>Criomorphinae</taxon>
        <taxon>Laodelphax</taxon>
    </lineage>
</organism>
<protein>
    <submittedName>
        <fullName evidence="2">Uncharacterized protein</fullName>
    </submittedName>
</protein>
<dbReference type="InParanoid" id="A0A482XHF6"/>
<dbReference type="Proteomes" id="UP000291343">
    <property type="component" value="Unassembled WGS sequence"/>
</dbReference>
<gene>
    <name evidence="2" type="ORF">LSTR_LSTR015692</name>
</gene>
<accession>A0A482XHF6</accession>
<feature type="compositionally biased region" description="Basic and acidic residues" evidence="1">
    <location>
        <begin position="619"/>
        <end position="635"/>
    </location>
</feature>
<evidence type="ECO:0000313" key="2">
    <source>
        <dbReference type="EMBL" id="RZF45253.1"/>
    </source>
</evidence>
<evidence type="ECO:0000256" key="1">
    <source>
        <dbReference type="SAM" id="MobiDB-lite"/>
    </source>
</evidence>
<feature type="compositionally biased region" description="Polar residues" evidence="1">
    <location>
        <begin position="554"/>
        <end position="564"/>
    </location>
</feature>
<dbReference type="EMBL" id="QKKF02009586">
    <property type="protein sequence ID" value="RZF45253.1"/>
    <property type="molecule type" value="Genomic_DNA"/>
</dbReference>
<keyword evidence="3" id="KW-1185">Reference proteome</keyword>
<name>A0A482XHF6_LAOST</name>
<feature type="region of interest" description="Disordered" evidence="1">
    <location>
        <begin position="1"/>
        <end position="31"/>
    </location>
</feature>
<evidence type="ECO:0000313" key="3">
    <source>
        <dbReference type="Proteomes" id="UP000291343"/>
    </source>
</evidence>
<feature type="compositionally biased region" description="Polar residues" evidence="1">
    <location>
        <begin position="19"/>
        <end position="31"/>
    </location>
</feature>
<feature type="region of interest" description="Disordered" evidence="1">
    <location>
        <begin position="306"/>
        <end position="338"/>
    </location>
</feature>
<dbReference type="OrthoDB" id="45313at2759"/>
<dbReference type="AlphaFoldDB" id="A0A482XHF6"/>
<feature type="compositionally biased region" description="Polar residues" evidence="1">
    <location>
        <begin position="743"/>
        <end position="784"/>
    </location>
</feature>
<comment type="caution">
    <text evidence="2">The sequence shown here is derived from an EMBL/GenBank/DDBJ whole genome shotgun (WGS) entry which is preliminary data.</text>
</comment>
<feature type="compositionally biased region" description="Polar residues" evidence="1">
    <location>
        <begin position="636"/>
        <end position="645"/>
    </location>
</feature>
<sequence length="962" mass="108608">MYEGGHNVSAREMSDAKEQSTLSSSKQSVASSRTVPQMFGIYRARTPDAAKLDAVPPGRHTRALFLSAVVTGVALVVGLTLLDVSTNSSNLKSTPVLHLTRHRQDLFVVEAKTSEAPDIQGIVEEINDTASESSVTEVVNITEVVTIEEESEGIKDESKNNEKVRTARTHLFPIESLKRHRTQYVKDYFVDGKHDPQSLGYYILQKQNGEYYLRNYSEPMWGTRIRRRFSNRMYPPQPLGTDPYQFARRSDNFDTTRYHYYGGPPRIDRLRRYPIDRQDHGRKNLQTMTTLRKYFNPYSKRVETGLPQTYSGFGRSDRPFAPTPNTEGQDKDNTDSPSYYQFTPIPVFSDAYAQLDPYKNNREIKSMKDIVKYLTTSTSLPKLERTTTTQATITSLETFQNEQSKKEEENFEDLLTTSSAAKVTRLKPPSNANFNWKDTTYQPPKRINRKRGMRISGSYRMPIEPEDLRTGASGLVETLVPPPMHPFMYIANSTEPDPFAKFRPLDPSEINQLAVPKPSRPPGSMFMNNIRPSGKPNQYFPKPSHDRDRIRQGISLNPNHSPSHTVALFKPNGSSGRQKYHQSSSGKKKPVSVTLDIYPMTMNEQQDYNQDEATGLPSKYDDKPLNDEWSPRHPDTTNQQMDSQGSENHMVVHLNVFPKGITSNLRSGIGRQAFWNPPLPIAAYQKRAMSDSNTTAYSSESPVETNNSSVIEDDILDAPFLEYDFDDLPPASYEEDSDKKKTATTNNENVATSNRTKGENNGTDNDNSISSQGNDSAFNRTDNYSGVEFGDEENHKTESSIPPASERQSEDSSSENINTLGESSSVESNEKTSSADSTHKNFSHLSVIDNVAALKDDNRFVESSTKPIRYQYRLITAHGNNISSSVSDFNHVATVSSVKVVKNFDDSNHKLTHIASKLPVSNDYQEHKVVETYDYDLNDAPTKDEYQDYFADEGVSHDYQEQ</sequence>